<organism evidence="1 2">
    <name type="scientific">Candidatus Adlerbacteria bacterium GW2011_GWC1_50_9</name>
    <dbReference type="NCBI Taxonomy" id="1618608"/>
    <lineage>
        <taxon>Bacteria</taxon>
        <taxon>Candidatus Adleribacteriota</taxon>
    </lineage>
</organism>
<sequence length="248" mass="27318">MSEQSILTMAREGLLALRPEDITRYLTPDEVVHIARTLDAFWVYDYKAVKQGKPGMHALLKSERHSDGFLVSKILLEPENILRIMANQITMRYRDTGGSLPDWVAGVPDGATALGKAVTNALGVRNAKMVKVDGRISLVTPIRPTQKLLLVEDFCTRGTGFAKAVTEVKRQSPYAVVLHCSPVIVNRGGLKTISVKGIGDFSVLPVVERRILDWDPADNGCPLCARGSTPIRPKATDENWRLLTTSQE</sequence>
<name>A0A0G1WN46_9BACT</name>
<accession>A0A0G1WN46</accession>
<reference evidence="1 2" key="1">
    <citation type="journal article" date="2015" name="Nature">
        <title>rRNA introns, odd ribosomes, and small enigmatic genomes across a large radiation of phyla.</title>
        <authorList>
            <person name="Brown C.T."/>
            <person name="Hug L.A."/>
            <person name="Thomas B.C."/>
            <person name="Sharon I."/>
            <person name="Castelle C.J."/>
            <person name="Singh A."/>
            <person name="Wilkins M.J."/>
            <person name="Williams K.H."/>
            <person name="Banfield J.F."/>
        </authorList>
    </citation>
    <scope>NUCLEOTIDE SEQUENCE [LARGE SCALE GENOMIC DNA]</scope>
</reference>
<dbReference type="CDD" id="cd06223">
    <property type="entry name" value="PRTases_typeI"/>
    <property type="match status" value="1"/>
</dbReference>
<dbReference type="EMBL" id="LCQQ01000043">
    <property type="protein sequence ID" value="KKW20186.1"/>
    <property type="molecule type" value="Genomic_DNA"/>
</dbReference>
<dbReference type="InterPro" id="IPR029057">
    <property type="entry name" value="PRTase-like"/>
</dbReference>
<dbReference type="AlphaFoldDB" id="A0A0G1WN46"/>
<comment type="caution">
    <text evidence="1">The sequence shown here is derived from an EMBL/GenBank/DDBJ whole genome shotgun (WGS) entry which is preliminary data.</text>
</comment>
<evidence type="ECO:0000313" key="1">
    <source>
        <dbReference type="EMBL" id="KKW20186.1"/>
    </source>
</evidence>
<dbReference type="Proteomes" id="UP000034201">
    <property type="component" value="Unassembled WGS sequence"/>
</dbReference>
<dbReference type="Gene3D" id="3.40.50.2020">
    <property type="match status" value="1"/>
</dbReference>
<evidence type="ECO:0000313" key="2">
    <source>
        <dbReference type="Proteomes" id="UP000034201"/>
    </source>
</evidence>
<dbReference type="InterPro" id="IPR000836">
    <property type="entry name" value="PRTase_dom"/>
</dbReference>
<evidence type="ECO:0008006" key="3">
    <source>
        <dbReference type="Google" id="ProtNLM"/>
    </source>
</evidence>
<proteinExistence type="predicted"/>
<gene>
    <name evidence="1" type="ORF">UY61_C0043G0003</name>
</gene>
<dbReference type="SUPFAM" id="SSF53271">
    <property type="entry name" value="PRTase-like"/>
    <property type="match status" value="1"/>
</dbReference>
<protein>
    <recommendedName>
        <fullName evidence="3">Orotate phosphoribosyltransferase</fullName>
    </recommendedName>
</protein>